<sequence length="382" mass="39590">MDLAGYPDPVTQTVASSRPRAARTGARIEGVDVARGLAVLGMFVAHLGTGHHPAGDGWGSQWMWVVDGRSSALFAMLAGVGLAFITRSVVPGDAVAMRRARVKIVVRSGIILVLGWALMLLGTPVAVILPTYAFLFVMALPFLRLRPPALLAVAAAVLVVGSPLVLGLRESLTGTVEPTQPTLVVGELLTGYYPALVWIAYLLVGLAVGRLGLGRLATQWWFVGAGAALAVVAYGLGVVLADVTGADTTSWPGVLVSTEPHSSSMFEMAGNIGVAVAVLGLCLLATRGVVGAVALRPIAATGAMSLTVYTIQIVAIAIVGSDAVWYPTSNGPLLVIGLGCIVFALVWQLTLGRGPLERLLKVAADAATRERTPPVYPPGTRP</sequence>
<keyword evidence="2" id="KW-0812">Transmembrane</keyword>
<evidence type="ECO:0008006" key="7">
    <source>
        <dbReference type="Google" id="ProtNLM"/>
    </source>
</evidence>
<keyword evidence="2" id="KW-0472">Membrane</keyword>
<keyword evidence="6" id="KW-1185">Reference proteome</keyword>
<feature type="domain" description="Heparan-alpha-glucosaminide N-acetyltransferase catalytic" evidence="4">
    <location>
        <begin position="27"/>
        <end position="215"/>
    </location>
</feature>
<evidence type="ECO:0000259" key="4">
    <source>
        <dbReference type="Pfam" id="PF07786"/>
    </source>
</evidence>
<feature type="transmembrane region" description="Helical" evidence="2">
    <location>
        <begin position="306"/>
        <end position="326"/>
    </location>
</feature>
<keyword evidence="2" id="KW-1133">Transmembrane helix</keyword>
<evidence type="ECO:0000256" key="1">
    <source>
        <dbReference type="SAM" id="MobiDB-lite"/>
    </source>
</evidence>
<dbReference type="InterPro" id="IPR007349">
    <property type="entry name" value="DUF418"/>
</dbReference>
<dbReference type="AlphaFoldDB" id="C5C3B7"/>
<evidence type="ECO:0000256" key="2">
    <source>
        <dbReference type="SAM" id="Phobius"/>
    </source>
</evidence>
<feature type="transmembrane region" description="Helical" evidence="2">
    <location>
        <begin position="220"/>
        <end position="241"/>
    </location>
</feature>
<dbReference type="EMBL" id="CP001618">
    <property type="protein sequence ID" value="ACQ79816.1"/>
    <property type="molecule type" value="Genomic_DNA"/>
</dbReference>
<dbReference type="Pfam" id="PF07786">
    <property type="entry name" value="HGSNAT_cat"/>
    <property type="match status" value="1"/>
</dbReference>
<feature type="transmembrane region" description="Helical" evidence="2">
    <location>
        <begin position="150"/>
        <end position="168"/>
    </location>
</feature>
<dbReference type="STRING" id="471853.Bcav_1560"/>
<name>C5C3B7_BEUC1</name>
<dbReference type="PANTHER" id="PTHR30590:SF3">
    <property type="entry name" value="HYPOTHETICAL MEMBRANE SPANNING PROTEIN"/>
    <property type="match status" value="1"/>
</dbReference>
<dbReference type="PANTHER" id="PTHR30590">
    <property type="entry name" value="INNER MEMBRANE PROTEIN"/>
    <property type="match status" value="1"/>
</dbReference>
<proteinExistence type="predicted"/>
<organism evidence="5 6">
    <name type="scientific">Beutenbergia cavernae (strain ATCC BAA-8 / DSM 12333 / CCUG 43141 / JCM 11478 / NBRC 16432 / NCIMB 13614 / HKI 0122)</name>
    <dbReference type="NCBI Taxonomy" id="471853"/>
    <lineage>
        <taxon>Bacteria</taxon>
        <taxon>Bacillati</taxon>
        <taxon>Actinomycetota</taxon>
        <taxon>Actinomycetes</taxon>
        <taxon>Micrococcales</taxon>
        <taxon>Beutenbergiaceae</taxon>
        <taxon>Beutenbergia</taxon>
    </lineage>
</organism>
<evidence type="ECO:0000259" key="3">
    <source>
        <dbReference type="Pfam" id="PF04235"/>
    </source>
</evidence>
<dbReference type="Pfam" id="PF04235">
    <property type="entry name" value="DUF418"/>
    <property type="match status" value="1"/>
</dbReference>
<feature type="transmembrane region" description="Helical" evidence="2">
    <location>
        <begin position="102"/>
        <end position="119"/>
    </location>
</feature>
<dbReference type="InterPro" id="IPR012429">
    <property type="entry name" value="HGSNAT_cat"/>
</dbReference>
<feature type="region of interest" description="Disordered" evidence="1">
    <location>
        <begin position="1"/>
        <end position="21"/>
    </location>
</feature>
<dbReference type="HOGENOM" id="CLU_036065_1_0_11"/>
<dbReference type="eggNOG" id="COG2311">
    <property type="taxonomic scope" value="Bacteria"/>
</dbReference>
<reference evidence="5 6" key="1">
    <citation type="journal article" date="2009" name="Stand. Genomic Sci.">
        <title>Complete genome sequence of Beutenbergia cavernae type strain (HKI 0122).</title>
        <authorList>
            <person name="Land M."/>
            <person name="Pukall R."/>
            <person name="Abt B."/>
            <person name="Goker M."/>
            <person name="Rohde M."/>
            <person name="Glavina Del Rio T."/>
            <person name="Tice H."/>
            <person name="Copeland A."/>
            <person name="Cheng J.F."/>
            <person name="Lucas S."/>
            <person name="Chen F."/>
            <person name="Nolan M."/>
            <person name="Bruce D."/>
            <person name="Goodwin L."/>
            <person name="Pitluck S."/>
            <person name="Ivanova N."/>
            <person name="Mavromatis K."/>
            <person name="Ovchinnikova G."/>
            <person name="Pati A."/>
            <person name="Chen A."/>
            <person name="Palaniappan K."/>
            <person name="Hauser L."/>
            <person name="Chang Y.J."/>
            <person name="Jefferies C.C."/>
            <person name="Saunders E."/>
            <person name="Brettin T."/>
            <person name="Detter J.C."/>
            <person name="Han C."/>
            <person name="Chain P."/>
            <person name="Bristow J."/>
            <person name="Eisen J.A."/>
            <person name="Markowitz V."/>
            <person name="Hugenholtz P."/>
            <person name="Kyrpides N.C."/>
            <person name="Klenk H.P."/>
            <person name="Lapidus A."/>
        </authorList>
    </citation>
    <scope>NUCLEOTIDE SEQUENCE [LARGE SCALE GENOMIC DNA]</scope>
    <source>
        <strain evidence="6">ATCC BAA-8 / DSM 12333 / NBRC 16432</strain>
    </source>
</reference>
<evidence type="ECO:0000313" key="5">
    <source>
        <dbReference type="EMBL" id="ACQ79816.1"/>
    </source>
</evidence>
<accession>C5C3B7</accession>
<feature type="transmembrane region" description="Helical" evidence="2">
    <location>
        <begin position="72"/>
        <end position="90"/>
    </location>
</feature>
<gene>
    <name evidence="5" type="ordered locus">Bcav_1560</name>
</gene>
<feature type="domain" description="DUF418" evidence="3">
    <location>
        <begin position="254"/>
        <end position="363"/>
    </location>
</feature>
<evidence type="ECO:0000313" key="6">
    <source>
        <dbReference type="Proteomes" id="UP000007962"/>
    </source>
</evidence>
<feature type="transmembrane region" description="Helical" evidence="2">
    <location>
        <begin position="125"/>
        <end position="143"/>
    </location>
</feature>
<feature type="transmembrane region" description="Helical" evidence="2">
    <location>
        <begin position="188"/>
        <end position="208"/>
    </location>
</feature>
<feature type="transmembrane region" description="Helical" evidence="2">
    <location>
        <begin position="332"/>
        <end position="351"/>
    </location>
</feature>
<dbReference type="Proteomes" id="UP000007962">
    <property type="component" value="Chromosome"/>
</dbReference>
<dbReference type="InterPro" id="IPR052529">
    <property type="entry name" value="Bact_Transport_Assoc"/>
</dbReference>
<feature type="transmembrane region" description="Helical" evidence="2">
    <location>
        <begin position="272"/>
        <end position="294"/>
    </location>
</feature>
<dbReference type="KEGG" id="bcv:Bcav_1560"/>
<protein>
    <recommendedName>
        <fullName evidence="7">Heparan-alpha-glucosaminide N-acetyltransferase catalytic domain-containing protein</fullName>
    </recommendedName>
</protein>